<dbReference type="EMBL" id="KK914578">
    <property type="protein sequence ID" value="KDP32626.1"/>
    <property type="molecule type" value="Genomic_DNA"/>
</dbReference>
<keyword evidence="2" id="KW-1185">Reference proteome</keyword>
<accession>A0A067K8R7</accession>
<protein>
    <submittedName>
        <fullName evidence="1">Uncharacterized protein</fullName>
    </submittedName>
</protein>
<proteinExistence type="predicted"/>
<evidence type="ECO:0000313" key="2">
    <source>
        <dbReference type="Proteomes" id="UP000027138"/>
    </source>
</evidence>
<organism evidence="1 2">
    <name type="scientific">Jatropha curcas</name>
    <name type="common">Barbados nut</name>
    <dbReference type="NCBI Taxonomy" id="180498"/>
    <lineage>
        <taxon>Eukaryota</taxon>
        <taxon>Viridiplantae</taxon>
        <taxon>Streptophyta</taxon>
        <taxon>Embryophyta</taxon>
        <taxon>Tracheophyta</taxon>
        <taxon>Spermatophyta</taxon>
        <taxon>Magnoliopsida</taxon>
        <taxon>eudicotyledons</taxon>
        <taxon>Gunneridae</taxon>
        <taxon>Pentapetalae</taxon>
        <taxon>rosids</taxon>
        <taxon>fabids</taxon>
        <taxon>Malpighiales</taxon>
        <taxon>Euphorbiaceae</taxon>
        <taxon>Crotonoideae</taxon>
        <taxon>Jatropheae</taxon>
        <taxon>Jatropha</taxon>
    </lineage>
</organism>
<reference evidence="1 2" key="1">
    <citation type="journal article" date="2014" name="PLoS ONE">
        <title>Global Analysis of Gene Expression Profiles in Physic Nut (Jatropha curcas L.) Seedlings Exposed to Salt Stress.</title>
        <authorList>
            <person name="Zhang L."/>
            <person name="Zhang C."/>
            <person name="Wu P."/>
            <person name="Chen Y."/>
            <person name="Li M."/>
            <person name="Jiang H."/>
            <person name="Wu G."/>
        </authorList>
    </citation>
    <scope>NUCLEOTIDE SEQUENCE [LARGE SCALE GENOMIC DNA]</scope>
    <source>
        <strain evidence="2">cv. GZQX0401</strain>
        <tissue evidence="1">Young leaves</tissue>
    </source>
</reference>
<name>A0A067K8R7_JATCU</name>
<dbReference type="AlphaFoldDB" id="A0A067K8R7"/>
<dbReference type="Proteomes" id="UP000027138">
    <property type="component" value="Unassembled WGS sequence"/>
</dbReference>
<evidence type="ECO:0000313" key="1">
    <source>
        <dbReference type="EMBL" id="KDP32626.1"/>
    </source>
</evidence>
<gene>
    <name evidence="1" type="ORF">JCGZ_13176</name>
</gene>
<sequence>MKVLAQVLLDAEGRAPDASVTILENVCYVLAEERILCSHSRKLLASRYVDIKQNGERISWSP</sequence>